<feature type="chain" id="PRO_5038384242" description="DUF3298/DUF4163 domain-containing protein" evidence="1">
    <location>
        <begin position="23"/>
        <end position="235"/>
    </location>
</feature>
<reference evidence="4 5" key="1">
    <citation type="submission" date="2017-01" db="EMBL/GenBank/DDBJ databases">
        <title>Draft genome sequence of Bacillus oleronius.</title>
        <authorList>
            <person name="Allam M."/>
        </authorList>
    </citation>
    <scope>NUCLEOTIDE SEQUENCE [LARGE SCALE GENOMIC DNA]</scope>
    <source>
        <strain evidence="4 5">DSM 9356</strain>
    </source>
</reference>
<feature type="domain" description="DUF3298" evidence="2">
    <location>
        <begin position="153"/>
        <end position="231"/>
    </location>
</feature>
<protein>
    <recommendedName>
        <fullName evidence="6">DUF3298/DUF4163 domain-containing protein</fullName>
    </recommendedName>
</protein>
<comment type="caution">
    <text evidence="4">The sequence shown here is derived from an EMBL/GenBank/DDBJ whole genome shotgun (WGS) entry which is preliminary data.</text>
</comment>
<dbReference type="Pfam" id="PF13739">
    <property type="entry name" value="PdaC"/>
    <property type="match status" value="1"/>
</dbReference>
<gene>
    <name evidence="4" type="ORF">BWZ43_05290</name>
</gene>
<evidence type="ECO:0000256" key="1">
    <source>
        <dbReference type="SAM" id="SignalP"/>
    </source>
</evidence>
<evidence type="ECO:0000313" key="4">
    <source>
        <dbReference type="EMBL" id="OOP69408.1"/>
    </source>
</evidence>
<dbReference type="EMBL" id="MTLA01000054">
    <property type="protein sequence ID" value="OOP69408.1"/>
    <property type="molecule type" value="Genomic_DNA"/>
</dbReference>
<dbReference type="Gene3D" id="3.90.640.20">
    <property type="entry name" value="Heat-shock cognate protein, ATPase"/>
    <property type="match status" value="1"/>
</dbReference>
<evidence type="ECO:0008006" key="6">
    <source>
        <dbReference type="Google" id="ProtNLM"/>
    </source>
</evidence>
<dbReference type="InterPro" id="IPR037126">
    <property type="entry name" value="PdaC/RsiV-like_sf"/>
</dbReference>
<proteinExistence type="predicted"/>
<feature type="signal peptide" evidence="1">
    <location>
        <begin position="1"/>
        <end position="22"/>
    </location>
</feature>
<dbReference type="AlphaFoldDB" id="A0A8E2IBB4"/>
<dbReference type="InterPro" id="IPR021729">
    <property type="entry name" value="DUF3298"/>
</dbReference>
<dbReference type="Pfam" id="PF11738">
    <property type="entry name" value="DUF3298"/>
    <property type="match status" value="1"/>
</dbReference>
<dbReference type="RefSeq" id="WP_078109654.1">
    <property type="nucleotide sequence ID" value="NZ_CP065424.1"/>
</dbReference>
<accession>A0A8E2IBB4</accession>
<keyword evidence="5" id="KW-1185">Reference proteome</keyword>
<keyword evidence="1" id="KW-0732">Signal</keyword>
<organism evidence="4 5">
    <name type="scientific">Heyndrickxia oleronia</name>
    <dbReference type="NCBI Taxonomy" id="38875"/>
    <lineage>
        <taxon>Bacteria</taxon>
        <taxon>Bacillati</taxon>
        <taxon>Bacillota</taxon>
        <taxon>Bacilli</taxon>
        <taxon>Bacillales</taxon>
        <taxon>Bacillaceae</taxon>
        <taxon>Heyndrickxia</taxon>
    </lineage>
</organism>
<dbReference type="Proteomes" id="UP000189761">
    <property type="component" value="Unassembled WGS sequence"/>
</dbReference>
<dbReference type="Gene3D" id="3.30.565.40">
    <property type="entry name" value="Fervidobacterium nodosum Rt17-B1 like"/>
    <property type="match status" value="1"/>
</dbReference>
<sequence length="235" mass="26532">MGKSKLFKIVLSLLLMFPLAFFTSSLTNKSSAASSKVKITDTLYKGKSFLIYPQVSGLKNNTAQKKINAVLTSHVEHSYQSYLQLKENEKEVKNEDFCKENPSSCNFTLNTRYEVKYNAGGVLSILLYDDSYTGGAHGMSVVTSYNFNISSGYKITLNDVLKSKKSYQKVKKYVSDYMLKHPDLFFDPTTNDFTINKDTSFNYTKEGIGLVFQEYEIAPYAAGTPSINIPIYIYK</sequence>
<evidence type="ECO:0000313" key="5">
    <source>
        <dbReference type="Proteomes" id="UP000189761"/>
    </source>
</evidence>
<evidence type="ECO:0000259" key="3">
    <source>
        <dbReference type="Pfam" id="PF13739"/>
    </source>
</evidence>
<name>A0A8E2IBB4_9BACI</name>
<feature type="domain" description="Deacetylase PdaC" evidence="3">
    <location>
        <begin position="49"/>
        <end position="140"/>
    </location>
</feature>
<evidence type="ECO:0000259" key="2">
    <source>
        <dbReference type="Pfam" id="PF11738"/>
    </source>
</evidence>
<dbReference type="InterPro" id="IPR025303">
    <property type="entry name" value="PdaC"/>
</dbReference>